<dbReference type="EMBL" id="CAEZZH010000015">
    <property type="protein sequence ID" value="CAB4761306.1"/>
    <property type="molecule type" value="Genomic_DNA"/>
</dbReference>
<dbReference type="EMBL" id="CAEZXC010000059">
    <property type="protein sequence ID" value="CAB4679552.1"/>
    <property type="molecule type" value="Genomic_DNA"/>
</dbReference>
<evidence type="ECO:0000313" key="8">
    <source>
        <dbReference type="EMBL" id="CAB4992991.1"/>
    </source>
</evidence>
<evidence type="ECO:0000313" key="9">
    <source>
        <dbReference type="EMBL" id="CAB5025278.1"/>
    </source>
</evidence>
<protein>
    <submittedName>
        <fullName evidence="2">Unannotated protein</fullName>
    </submittedName>
</protein>
<dbReference type="EMBL" id="CAFBPO010000013">
    <property type="protein sequence ID" value="CAB5025278.1"/>
    <property type="molecule type" value="Genomic_DNA"/>
</dbReference>
<organism evidence="2">
    <name type="scientific">freshwater metagenome</name>
    <dbReference type="NCBI Taxonomy" id="449393"/>
    <lineage>
        <taxon>unclassified sequences</taxon>
        <taxon>metagenomes</taxon>
        <taxon>ecological metagenomes</taxon>
    </lineage>
</organism>
<reference evidence="2" key="1">
    <citation type="submission" date="2020-05" db="EMBL/GenBank/DDBJ databases">
        <authorList>
            <person name="Chiriac C."/>
            <person name="Salcher M."/>
            <person name="Ghai R."/>
            <person name="Kavagutti S V."/>
        </authorList>
    </citation>
    <scope>NUCLEOTIDE SEQUENCE</scope>
</reference>
<evidence type="ECO:0000313" key="7">
    <source>
        <dbReference type="EMBL" id="CAB4959917.1"/>
    </source>
</evidence>
<evidence type="ECO:0000313" key="10">
    <source>
        <dbReference type="EMBL" id="CAB5074788.1"/>
    </source>
</evidence>
<dbReference type="Gene3D" id="3.40.50.720">
    <property type="entry name" value="NAD(P)-binding Rossmann-like Domain"/>
    <property type="match status" value="1"/>
</dbReference>
<name>A0A6J6N088_9ZZZZ</name>
<dbReference type="EMBL" id="CAEZYT010000054">
    <property type="protein sequence ID" value="CAB4739363.1"/>
    <property type="molecule type" value="Genomic_DNA"/>
</dbReference>
<dbReference type="EMBL" id="CAFBOO010000013">
    <property type="protein sequence ID" value="CAB4992991.1"/>
    <property type="molecule type" value="Genomic_DNA"/>
</dbReference>
<dbReference type="EMBL" id="CAFAAN010000002">
    <property type="protein sequence ID" value="CAB4794697.1"/>
    <property type="molecule type" value="Genomic_DNA"/>
</dbReference>
<dbReference type="AlphaFoldDB" id="A0A6J6N088"/>
<evidence type="ECO:0000313" key="2">
    <source>
        <dbReference type="EMBL" id="CAB4679552.1"/>
    </source>
</evidence>
<dbReference type="EMBL" id="CAFBQY010000012">
    <property type="protein sequence ID" value="CAB5074788.1"/>
    <property type="molecule type" value="Genomic_DNA"/>
</dbReference>
<dbReference type="EMBL" id="CAFAZW010000016">
    <property type="protein sequence ID" value="CAB4843357.1"/>
    <property type="molecule type" value="Genomic_DNA"/>
</dbReference>
<dbReference type="EMBL" id="CAFBNM010000012">
    <property type="protein sequence ID" value="CAB4959917.1"/>
    <property type="molecule type" value="Genomic_DNA"/>
</dbReference>
<proteinExistence type="predicted"/>
<dbReference type="EMBL" id="CAEZUM010000042">
    <property type="protein sequence ID" value="CAB4601368.1"/>
    <property type="molecule type" value="Genomic_DNA"/>
</dbReference>
<evidence type="ECO:0000313" key="4">
    <source>
        <dbReference type="EMBL" id="CAB4761306.1"/>
    </source>
</evidence>
<evidence type="ECO:0000313" key="5">
    <source>
        <dbReference type="EMBL" id="CAB4794697.1"/>
    </source>
</evidence>
<evidence type="ECO:0000313" key="6">
    <source>
        <dbReference type="EMBL" id="CAB4843357.1"/>
    </source>
</evidence>
<evidence type="ECO:0000313" key="3">
    <source>
        <dbReference type="EMBL" id="CAB4739363.1"/>
    </source>
</evidence>
<accession>A0A6J6N088</accession>
<evidence type="ECO:0000313" key="1">
    <source>
        <dbReference type="EMBL" id="CAB4601368.1"/>
    </source>
</evidence>
<sequence length="370" mass="39929">MSEERIQGLKFKSGINLYAGEQAGQFLFGTMRSRLAISSPLAPEIYSALKRGLTRSELEAVLAINASDLDELLAQLHSYEFLETQSSAIQISQRFISNIAERAAKGSDRSKDASYAQLKNRIAPELTLTRWLPGVCDSGVATVSARQSAHIEISGNSRAAQHLFSALVASGLTHTQFAPSFRRGRELVCDADISGGFISAIDYGQVFASLCHEKAKSVALFPQSSEENAEELPVGFAEKVIKIHFGEIDSALLALWMSAGQEHLIVSEISGGYLTITPIIVPGISPCSRCCELAIAEQSRATLLEKATVKDELPIVGANYVASLLAAQLLQLIDTGICTLSTEAISIDLLDLCNTKHITITRHPMCGCSW</sequence>
<gene>
    <name evidence="1" type="ORF">UFOPK1824_00733</name>
    <name evidence="2" type="ORF">UFOPK2340_01005</name>
    <name evidence="3" type="ORF">UFOPK2772_00898</name>
    <name evidence="4" type="ORF">UFOPK2850_01153</name>
    <name evidence="5" type="ORF">UFOPK3027_00199</name>
    <name evidence="6" type="ORF">UFOPK3256_01044</name>
    <name evidence="7" type="ORF">UFOPK3827_01161</name>
    <name evidence="8" type="ORF">UFOPK3982_01290</name>
    <name evidence="9" type="ORF">UFOPK4120_01118</name>
    <name evidence="10" type="ORF">UFOPK4404_01099</name>
</gene>